<evidence type="ECO:0000256" key="3">
    <source>
        <dbReference type="SAM" id="SignalP"/>
    </source>
</evidence>
<dbReference type="GO" id="GO:0006309">
    <property type="term" value="P:apoptotic DNA fragmentation"/>
    <property type="evidence" value="ECO:0007669"/>
    <property type="project" value="TreeGrafter"/>
</dbReference>
<organism evidence="4 5">
    <name type="scientific">Pristionchus entomophagus</name>
    <dbReference type="NCBI Taxonomy" id="358040"/>
    <lineage>
        <taxon>Eukaryota</taxon>
        <taxon>Metazoa</taxon>
        <taxon>Ecdysozoa</taxon>
        <taxon>Nematoda</taxon>
        <taxon>Chromadorea</taxon>
        <taxon>Rhabditida</taxon>
        <taxon>Rhabditina</taxon>
        <taxon>Diplogasteromorpha</taxon>
        <taxon>Diplogasteroidea</taxon>
        <taxon>Neodiplogasteridae</taxon>
        <taxon>Pristionchus</taxon>
    </lineage>
</organism>
<keyword evidence="2" id="KW-0378">Hydrolase</keyword>
<reference evidence="4" key="1">
    <citation type="submission" date="2023-10" db="EMBL/GenBank/DDBJ databases">
        <title>Genome assembly of Pristionchus species.</title>
        <authorList>
            <person name="Yoshida K."/>
            <person name="Sommer R.J."/>
        </authorList>
    </citation>
    <scope>NUCLEOTIDE SEQUENCE</scope>
    <source>
        <strain evidence="4">RS0144</strain>
    </source>
</reference>
<dbReference type="AlphaFoldDB" id="A0AAV5UDH0"/>
<comment type="similarity">
    <text evidence="1">Belongs to the DNase II family.</text>
</comment>
<feature type="non-terminal residue" evidence="4">
    <location>
        <position position="1"/>
    </location>
</feature>
<keyword evidence="5" id="KW-1185">Reference proteome</keyword>
<dbReference type="CDD" id="cd09121">
    <property type="entry name" value="PLDc_DNaseII_2"/>
    <property type="match status" value="1"/>
</dbReference>
<dbReference type="PANTHER" id="PTHR10858:SF30">
    <property type="entry name" value="CELL-DEATH-RELATED NUCLEASE 7"/>
    <property type="match status" value="1"/>
</dbReference>
<feature type="signal peptide" evidence="3">
    <location>
        <begin position="1"/>
        <end position="21"/>
    </location>
</feature>
<evidence type="ECO:0000313" key="5">
    <source>
        <dbReference type="Proteomes" id="UP001432027"/>
    </source>
</evidence>
<accession>A0AAV5UDH0</accession>
<comment type="caution">
    <text evidence="4">The sequence shown here is derived from an EMBL/GenBank/DDBJ whole genome shotgun (WGS) entry which is preliminary data.</text>
</comment>
<feature type="chain" id="PRO_5043383366" evidence="3">
    <location>
        <begin position="22"/>
        <end position="352"/>
    </location>
</feature>
<dbReference type="InterPro" id="IPR004947">
    <property type="entry name" value="DNase_II"/>
</dbReference>
<evidence type="ECO:0000313" key="4">
    <source>
        <dbReference type="EMBL" id="GMT04424.1"/>
    </source>
</evidence>
<dbReference type="GO" id="GO:0004531">
    <property type="term" value="F:deoxyribonuclease II activity"/>
    <property type="evidence" value="ECO:0007669"/>
    <property type="project" value="InterPro"/>
</dbReference>
<proteinExistence type="inferred from homology"/>
<sequence length="352" mass="39557">QMAFFQSTVFLSLGSLLLSDAAISCKNLQGKDVDWFMAYKLPSKVKDSESGRNFAYIDKFNPNWTISTEPIESLKSAIGATIGQLYGGNDKKLMYAMYNDDAPHTTKTEGYRGHIKGVIAFDSNNGFWIQHSMPNFPPSPNEEEYSYPETATKYGQTMICMSMKSSDLNDIIEQLRYMMINAYSFNIPEEFNTKYENLTSVIADRTSLNTRKEKEFSSKKELKTVGGQTFTSFAKHRNLDADLWRDLIAMDEKVPISVETWLNGAAKNMDSTCSTDVTVLDISSIDLNGNTFKSSKDHSKWGISNDSKKPLICVGDINRQESQKQRGGGALCIQDPKVWKSWNGIIDTTKPC</sequence>
<evidence type="ECO:0000256" key="2">
    <source>
        <dbReference type="ARBA" id="ARBA00022801"/>
    </source>
</evidence>
<dbReference type="Proteomes" id="UP001432027">
    <property type="component" value="Unassembled WGS sequence"/>
</dbReference>
<dbReference type="Pfam" id="PF03265">
    <property type="entry name" value="DNase_II"/>
    <property type="match status" value="1"/>
</dbReference>
<dbReference type="CDD" id="cd09120">
    <property type="entry name" value="PLDc_DNaseII_1"/>
    <property type="match status" value="1"/>
</dbReference>
<evidence type="ECO:0000256" key="1">
    <source>
        <dbReference type="ARBA" id="ARBA00007527"/>
    </source>
</evidence>
<dbReference type="PANTHER" id="PTHR10858">
    <property type="entry name" value="DEOXYRIBONUCLEASE II"/>
    <property type="match status" value="1"/>
</dbReference>
<name>A0AAV5UDH0_9BILA</name>
<protein>
    <submittedName>
        <fullName evidence="4">Uncharacterized protein</fullName>
    </submittedName>
</protein>
<gene>
    <name evidence="4" type="ORF">PENTCL1PPCAC_26598</name>
</gene>
<keyword evidence="3" id="KW-0732">Signal</keyword>
<dbReference type="EMBL" id="BTSX01000006">
    <property type="protein sequence ID" value="GMT04424.1"/>
    <property type="molecule type" value="Genomic_DNA"/>
</dbReference>